<dbReference type="InterPro" id="IPR028082">
    <property type="entry name" value="Peripla_BP_I"/>
</dbReference>
<dbReference type="CDD" id="cd06352">
    <property type="entry name" value="PBP1_NPR_GC-like"/>
    <property type="match status" value="1"/>
</dbReference>
<sequence>VVVGIAAAEHVMTSSIGWSLCGGAIGIALDKIKEEYDFSDFDFSSKTKWCHLRIGFCALEVLANFGWDIVSILYTESEIPYCSALMDSFVDAVSDPSNTFVPTIAVKQVLDPKNPDDYLRILQMVQQRSRVVIFCMDLPLDRRAFLAKASEAGMTTEEYVFIMFSTRSQGFGMHFYFMGYIRLPSLSNSFSGHTGTGKDVLSSGLTAFWEDTENKNTDGLDAIAKQAAKRAIVLDIDATVSNQTYMAHFKTDVVRRVREDPLFCNTEECLTNGNKSRGTYARQLHDTFYMFGMGLSREPTYYHDATNLTKAMAGDFSGLTGEVQMTENNTRIAVFMLYYLDSNFQQQVFMTLTYEDANINITLNSGDPSTTIWATRNGKK</sequence>
<keyword evidence="6" id="KW-1185">Reference proteome</keyword>
<evidence type="ECO:0000256" key="4">
    <source>
        <dbReference type="ARBA" id="ARBA00023136"/>
    </source>
</evidence>
<keyword evidence="2" id="KW-0812">Transmembrane</keyword>
<feature type="domain" description="Receptor ligand binding region" evidence="5">
    <location>
        <begin position="39"/>
        <end position="340"/>
    </location>
</feature>
<dbReference type="SUPFAM" id="SSF53822">
    <property type="entry name" value="Periplasmic binding protein-like I"/>
    <property type="match status" value="1"/>
</dbReference>
<proteinExistence type="predicted"/>
<name>A0A7I5EBF7_HAECO</name>
<dbReference type="InterPro" id="IPR001828">
    <property type="entry name" value="ANF_lig-bd_rcpt"/>
</dbReference>
<evidence type="ECO:0000256" key="1">
    <source>
        <dbReference type="ARBA" id="ARBA00004370"/>
    </source>
</evidence>
<dbReference type="OrthoDB" id="5856555at2759"/>
<accession>A0A7I5EBF7</accession>
<keyword evidence="3" id="KW-1133">Transmembrane helix</keyword>
<protein>
    <submittedName>
        <fullName evidence="7">ANF_receptor domain-containing protein</fullName>
    </submittedName>
</protein>
<evidence type="ECO:0000259" key="5">
    <source>
        <dbReference type="Pfam" id="PF01094"/>
    </source>
</evidence>
<evidence type="ECO:0000256" key="2">
    <source>
        <dbReference type="ARBA" id="ARBA00022692"/>
    </source>
</evidence>
<organism evidence="6 7">
    <name type="scientific">Haemonchus contortus</name>
    <name type="common">Barber pole worm</name>
    <dbReference type="NCBI Taxonomy" id="6289"/>
    <lineage>
        <taxon>Eukaryota</taxon>
        <taxon>Metazoa</taxon>
        <taxon>Ecdysozoa</taxon>
        <taxon>Nematoda</taxon>
        <taxon>Chromadorea</taxon>
        <taxon>Rhabditida</taxon>
        <taxon>Rhabditina</taxon>
        <taxon>Rhabditomorpha</taxon>
        <taxon>Strongyloidea</taxon>
        <taxon>Trichostrongylidae</taxon>
        <taxon>Haemonchus</taxon>
    </lineage>
</organism>
<dbReference type="Proteomes" id="UP000025227">
    <property type="component" value="Unplaced"/>
</dbReference>
<dbReference type="GO" id="GO:0016020">
    <property type="term" value="C:membrane"/>
    <property type="evidence" value="ECO:0007669"/>
    <property type="project" value="UniProtKB-SubCell"/>
</dbReference>
<dbReference type="Pfam" id="PF01094">
    <property type="entry name" value="ANF_receptor"/>
    <property type="match status" value="1"/>
</dbReference>
<reference evidence="7" key="1">
    <citation type="submission" date="2020-12" db="UniProtKB">
        <authorList>
            <consortium name="WormBaseParasite"/>
        </authorList>
    </citation>
    <scope>IDENTIFICATION</scope>
    <source>
        <strain evidence="7">MHco3</strain>
    </source>
</reference>
<comment type="subcellular location">
    <subcellularLocation>
        <location evidence="1">Membrane</location>
    </subcellularLocation>
</comment>
<keyword evidence="4" id="KW-0472">Membrane</keyword>
<evidence type="ECO:0000313" key="7">
    <source>
        <dbReference type="WBParaSite" id="HCON_00121870-00001"/>
    </source>
</evidence>
<dbReference type="Gene3D" id="3.40.50.2300">
    <property type="match status" value="1"/>
</dbReference>
<dbReference type="AlphaFoldDB" id="A0A7I5EBF7"/>
<evidence type="ECO:0000313" key="6">
    <source>
        <dbReference type="Proteomes" id="UP000025227"/>
    </source>
</evidence>
<evidence type="ECO:0000256" key="3">
    <source>
        <dbReference type="ARBA" id="ARBA00022989"/>
    </source>
</evidence>
<dbReference type="WBParaSite" id="HCON_00121870-00001">
    <property type="protein sequence ID" value="HCON_00121870-00001"/>
    <property type="gene ID" value="HCON_00121870"/>
</dbReference>